<evidence type="ECO:0000256" key="1">
    <source>
        <dbReference type="ARBA" id="ARBA00004141"/>
    </source>
</evidence>
<evidence type="ECO:0000313" key="9">
    <source>
        <dbReference type="WBParaSite" id="GPLIN_000236100"/>
    </source>
</evidence>
<organism evidence="8 9">
    <name type="scientific">Globodera pallida</name>
    <name type="common">Potato cyst nematode worm</name>
    <name type="synonym">Heterodera pallida</name>
    <dbReference type="NCBI Taxonomy" id="36090"/>
    <lineage>
        <taxon>Eukaryota</taxon>
        <taxon>Metazoa</taxon>
        <taxon>Ecdysozoa</taxon>
        <taxon>Nematoda</taxon>
        <taxon>Chromadorea</taxon>
        <taxon>Rhabditida</taxon>
        <taxon>Tylenchina</taxon>
        <taxon>Tylenchomorpha</taxon>
        <taxon>Tylenchoidea</taxon>
        <taxon>Heteroderidae</taxon>
        <taxon>Heteroderinae</taxon>
        <taxon>Globodera</taxon>
    </lineage>
</organism>
<evidence type="ECO:0000256" key="2">
    <source>
        <dbReference type="ARBA" id="ARBA00022692"/>
    </source>
</evidence>
<feature type="region of interest" description="Disordered" evidence="5">
    <location>
        <begin position="385"/>
        <end position="414"/>
    </location>
</feature>
<reference evidence="9" key="3">
    <citation type="submission" date="2016-06" db="UniProtKB">
        <authorList>
            <consortium name="WormBaseParasite"/>
        </authorList>
    </citation>
    <scope>IDENTIFICATION</scope>
</reference>
<dbReference type="Pfam" id="PF00955">
    <property type="entry name" value="HCO3_cotransp"/>
    <property type="match status" value="3"/>
</dbReference>
<dbReference type="InterPro" id="IPR003020">
    <property type="entry name" value="HCO3_transpt_euk"/>
</dbReference>
<keyword evidence="4 6" id="KW-0472">Membrane</keyword>
<feature type="transmembrane region" description="Helical" evidence="6">
    <location>
        <begin position="240"/>
        <end position="258"/>
    </location>
</feature>
<dbReference type="Gene3D" id="1.10.287.570">
    <property type="entry name" value="Helical hairpin bin"/>
    <property type="match status" value="1"/>
</dbReference>
<comment type="subcellular location">
    <subcellularLocation>
        <location evidence="1">Membrane</location>
        <topology evidence="1">Multi-pass membrane protein</topology>
    </subcellularLocation>
</comment>
<evidence type="ECO:0000259" key="7">
    <source>
        <dbReference type="Pfam" id="PF00955"/>
    </source>
</evidence>
<keyword evidence="8" id="KW-1185">Reference proteome</keyword>
<feature type="transmembrane region" description="Helical" evidence="6">
    <location>
        <begin position="710"/>
        <end position="731"/>
    </location>
</feature>
<evidence type="ECO:0000256" key="3">
    <source>
        <dbReference type="ARBA" id="ARBA00022989"/>
    </source>
</evidence>
<dbReference type="PANTHER" id="PTHR11453">
    <property type="entry name" value="ANION EXCHANGE PROTEIN"/>
    <property type="match status" value="1"/>
</dbReference>
<dbReference type="GO" id="GO:0006820">
    <property type="term" value="P:monoatomic anion transport"/>
    <property type="evidence" value="ECO:0007669"/>
    <property type="project" value="InterPro"/>
</dbReference>
<accession>A0A183BP25</accession>
<evidence type="ECO:0000256" key="4">
    <source>
        <dbReference type="ARBA" id="ARBA00023136"/>
    </source>
</evidence>
<feature type="transmembrane region" description="Helical" evidence="6">
    <location>
        <begin position="426"/>
        <end position="448"/>
    </location>
</feature>
<dbReference type="GO" id="GO:0050801">
    <property type="term" value="P:monoatomic ion homeostasis"/>
    <property type="evidence" value="ECO:0007669"/>
    <property type="project" value="TreeGrafter"/>
</dbReference>
<feature type="transmembrane region" description="Helical" evidence="6">
    <location>
        <begin position="460"/>
        <end position="481"/>
    </location>
</feature>
<evidence type="ECO:0000313" key="8">
    <source>
        <dbReference type="Proteomes" id="UP000050741"/>
    </source>
</evidence>
<evidence type="ECO:0000256" key="5">
    <source>
        <dbReference type="SAM" id="MobiDB-lite"/>
    </source>
</evidence>
<reference evidence="8" key="1">
    <citation type="submission" date="2013-12" db="EMBL/GenBank/DDBJ databases">
        <authorList>
            <person name="Aslett M."/>
        </authorList>
    </citation>
    <scope>NUCLEOTIDE SEQUENCE [LARGE SCALE GENOMIC DNA]</scope>
    <source>
        <strain evidence="8">Lindley</strain>
    </source>
</reference>
<reference evidence="8" key="2">
    <citation type="submission" date="2014-05" db="EMBL/GenBank/DDBJ databases">
        <title>The genome and life-stage specific transcriptomes of Globodera pallida elucidate key aspects of plant parasitism by a cyst nematode.</title>
        <authorList>
            <person name="Cotton J.A."/>
            <person name="Lilley C.J."/>
            <person name="Jones L.M."/>
            <person name="Kikuchi T."/>
            <person name="Reid A.J."/>
            <person name="Thorpe P."/>
            <person name="Tsai I.J."/>
            <person name="Beasley H."/>
            <person name="Blok V."/>
            <person name="Cock P.J.A."/>
            <person name="Van den Akker S.E."/>
            <person name="Holroyd N."/>
            <person name="Hunt M."/>
            <person name="Mantelin S."/>
            <person name="Naghra H."/>
            <person name="Pain A."/>
            <person name="Palomares-Rius J.E."/>
            <person name="Zarowiecki M."/>
            <person name="Berriman M."/>
            <person name="Jones J.T."/>
            <person name="Urwin P.E."/>
        </authorList>
    </citation>
    <scope>NUCLEOTIDE SEQUENCE [LARGE SCALE GENOMIC DNA]</scope>
    <source>
        <strain evidence="8">Lindley</strain>
    </source>
</reference>
<feature type="transmembrane region" description="Helical" evidence="6">
    <location>
        <begin position="319"/>
        <end position="341"/>
    </location>
</feature>
<feature type="domain" description="Bicarbonate transporter-like transmembrane" evidence="7">
    <location>
        <begin position="422"/>
        <end position="736"/>
    </location>
</feature>
<dbReference type="Proteomes" id="UP000050741">
    <property type="component" value="Unassembled WGS sequence"/>
</dbReference>
<evidence type="ECO:0000256" key="6">
    <source>
        <dbReference type="SAM" id="Phobius"/>
    </source>
</evidence>
<dbReference type="GO" id="GO:0005452">
    <property type="term" value="F:solute:inorganic anion antiporter activity"/>
    <property type="evidence" value="ECO:0007669"/>
    <property type="project" value="InterPro"/>
</dbReference>
<name>A0A183BP25_GLOPA</name>
<dbReference type="InterPro" id="IPR011531">
    <property type="entry name" value="HCO3_transpt-like_TM_dom"/>
</dbReference>
<keyword evidence="3 6" id="KW-1133">Transmembrane helix</keyword>
<proteinExistence type="predicted"/>
<dbReference type="WBParaSite" id="GPLIN_000236100">
    <property type="protein sequence ID" value="GPLIN_000236100"/>
    <property type="gene ID" value="GPLIN_000236100"/>
</dbReference>
<dbReference type="GO" id="GO:0016323">
    <property type="term" value="C:basolateral plasma membrane"/>
    <property type="evidence" value="ECO:0007669"/>
    <property type="project" value="TreeGrafter"/>
</dbReference>
<feature type="domain" description="Bicarbonate transporter-like transmembrane" evidence="7">
    <location>
        <begin position="205"/>
        <end position="375"/>
    </location>
</feature>
<feature type="domain" description="Bicarbonate transporter-like transmembrane" evidence="7">
    <location>
        <begin position="737"/>
        <end position="812"/>
    </location>
</feature>
<feature type="transmembrane region" description="Helical" evidence="6">
    <location>
        <begin position="752"/>
        <end position="771"/>
    </location>
</feature>
<feature type="compositionally biased region" description="Pro residues" evidence="5">
    <location>
        <begin position="394"/>
        <end position="414"/>
    </location>
</feature>
<sequence length="813" mass="91853">MHPKVAVFCPMQSIVDGNVPGGGFPRPHFLLQRTQSLIAPRNFHSEVRGLLDVEHLLDRCAILLHVTETLLEDVVLKMVEEKPEYHGPGEGVAIENDRLEFVSFRQICDKLFVSIDTRTSLTSTEFALRVHLQGVLTDEQLGVVEDQRWLVLYCSIDRLSRPRVSFARLAKPTNFGNANLWPKSAKRLMNFLFTQKVSRRWFPGRGLILDLRRRLPFYKSDFLDGIADLRAFQKTISSTAFLYFIVLPTAIALGMLNEEHTHGKITVSKAILGQWVGGLVFGLFGGQLFLVLLTSPPVSIYITVVERISHSLGYNFFQLYSGIGIWCCFYLLLFAVFEVSNVMKYAKRSLEELFSMFIACTLTIESAKAALASLRRAFMPHCMEKQHPGHPHPPHPAPPLPPPAPDHPNPAPLPPHLDPLNCDRSVGLLFVLLMLGTAWTAITLANFRKSPFLGKRKRELVSDYALPLAVVLMTVVANLVFGDVPQETFHLSVHNSDLTLGQFWQLPLKGQMICCVLGFPLTVLFTMDQMIVTETVDNSQNNLQKGPAANWDFLVVALLNVPLSLFGLPWMHAALPQSFLHLKAQADVEDCLVDGVPQQIIVKNRECRLATLLAHGLIVPTYFFALHILRLFPTSVFRGVFLFLALNSTIGNELCQRTILFLTEQRSYPPAHYVRRVPQRTIHLFTVAELLQLGLLLSIGHFPWPVIRLLFPIVLIVLIPIRALLFPKLFNEKDLERSYPPAHYVRRVPQRTIHLFTVAELLQLGLLLSIGHFPWPVIRLLFPIVLIVLIPIRALLFPKLFNEKDLEVLDGTH</sequence>
<keyword evidence="2 6" id="KW-0812">Transmembrane</keyword>
<feature type="transmembrane region" description="Helical" evidence="6">
    <location>
        <begin position="270"/>
        <end position="293"/>
    </location>
</feature>
<feature type="transmembrane region" description="Helical" evidence="6">
    <location>
        <begin position="777"/>
        <end position="796"/>
    </location>
</feature>
<feature type="transmembrane region" description="Helical" evidence="6">
    <location>
        <begin position="612"/>
        <end position="632"/>
    </location>
</feature>
<dbReference type="PANTHER" id="PTHR11453:SF121">
    <property type="entry name" value="ANION TRANSPORTER ABTS-2"/>
    <property type="match status" value="1"/>
</dbReference>
<feature type="transmembrane region" description="Helical" evidence="6">
    <location>
        <begin position="548"/>
        <end position="571"/>
    </location>
</feature>
<protein>
    <submittedName>
        <fullName evidence="9">HCO3_cotransp domain-containing protein</fullName>
    </submittedName>
</protein>
<dbReference type="AlphaFoldDB" id="A0A183BP25"/>